<evidence type="ECO:0000256" key="2">
    <source>
        <dbReference type="PROSITE-ProRule" id="PRU00332"/>
    </source>
</evidence>
<dbReference type="Proteomes" id="UP000695022">
    <property type="component" value="Unplaced"/>
</dbReference>
<dbReference type="RefSeq" id="XP_014680787.1">
    <property type="nucleotide sequence ID" value="XM_014825301.1"/>
</dbReference>
<sequence>MATDVAEHLVGSAMEEPSSVVDAADDSGTAKSIPEVRNTRVEAVESSTTAETSDVQKQSSDNVQGDSDSSSKDPDVEAQKKKELKPAPLPTVNPWTNSSQKAAPVAAVAPATKSSVPVTTSSHSKATGLLQPQPTVVIAGGDKKKAGSDFSDITNWPTPSELKEPARTKQQPLIDNDESSKENKESSQTKTPVPKKKSKDNNKKQKWVPLNIHPAKGDRHGKPPLNRRGGSSVSNDRGGESSSLTDRRSSTGMETRWRGRMRGRGRGRGAGRGRADHRMHGSQDNLQNQEQFASGAPFIAAGVPFHGAYYFPSQFPSVGEGTLREYVRKQIEYYFSDENLMKDFFLRRKMDSEGYLPVSLIGSFHRVQALTQDVKFIIEALKDSTEVEVNTDATKVRSKENPCRWPIAGPPVHHTTELHPNVPEFVPGKPYTVPEGDTGSEPGYDNNYSKSLEKSDTDRLKTLELRSVTMPNVPGLSQSLPEREPFNWTQVKRRPKKERSKIRDKEKSPQLRGEPFTSQEELNFKFDEELQAIGQRTKFNDEWSEDSDEEFPDREINKIIIVTQTPPVNKKHPGGDRTGDFTPRAKLSSELAMVINDGLYYYEEDLHKTREMRMMHNQYKKVGVITQEAFGQLNPEQGMSMMEQEVPPFFPLPQPSINIPASLSGPAGTSVCHSLPTEIPRIPHHQHNLRGVGLRARGRNKAVPRAEPRFYPVVKDGRPPDEKTPRKRKTKHGHNPPVEHHVGWIMDVKEHRPIRSRTTSQSSTGTADGSIMLGSSFGAGTSSAGSTPSSLPTFQHPSHALLKENGFVQHVYHKYHHKCLKDRIKMGVGQSQEMNTLFRFWSFFIRDNFNRKMYLEFKKAANEDAAAGYRYGLECLFRYYSYGLERKFRADLFKDFEDETLHDSDNGHLYGLEKFWAFLKYYKGSKRLKINSRLQERLSHFKRLEDFRMDPYILEKLEADDQKKRHSSQEDDTPARSDAGAGSFSSRPPRKDSRGKIAARRRSDTSPPKNLPTSPSMPDPQPAPTLPADRPKSECPVQLPSMFEQPPNDKVDVKPKEAISSIAEEASDEASGEGRQKGGETARGHSAELPAAVVTNPESS</sequence>
<feature type="region of interest" description="Disordered" evidence="3">
    <location>
        <begin position="422"/>
        <end position="519"/>
    </location>
</feature>
<organism evidence="5 6">
    <name type="scientific">Priapulus caudatus</name>
    <name type="common">Priapulid worm</name>
    <dbReference type="NCBI Taxonomy" id="37621"/>
    <lineage>
        <taxon>Eukaryota</taxon>
        <taxon>Metazoa</taxon>
        <taxon>Ecdysozoa</taxon>
        <taxon>Scalidophora</taxon>
        <taxon>Priapulida</taxon>
        <taxon>Priapulimorpha</taxon>
        <taxon>Priapulimorphida</taxon>
        <taxon>Priapulidae</taxon>
        <taxon>Priapulus</taxon>
    </lineage>
</organism>
<feature type="compositionally biased region" description="Polar residues" evidence="3">
    <location>
        <begin position="229"/>
        <end position="244"/>
    </location>
</feature>
<evidence type="ECO:0000313" key="6">
    <source>
        <dbReference type="RefSeq" id="XP_014680787.1"/>
    </source>
</evidence>
<evidence type="ECO:0000256" key="1">
    <source>
        <dbReference type="ARBA" id="ARBA00022884"/>
    </source>
</evidence>
<dbReference type="SMART" id="SM00715">
    <property type="entry name" value="LA"/>
    <property type="match status" value="1"/>
</dbReference>
<feature type="compositionally biased region" description="Low complexity" evidence="3">
    <location>
        <begin position="773"/>
        <end position="792"/>
    </location>
</feature>
<dbReference type="InterPro" id="IPR006630">
    <property type="entry name" value="La_HTH"/>
</dbReference>
<accession>A0ABM1F8L6</accession>
<feature type="region of interest" description="Disordered" evidence="3">
    <location>
        <begin position="754"/>
        <end position="792"/>
    </location>
</feature>
<feature type="compositionally biased region" description="Polar residues" evidence="3">
    <location>
        <begin position="1005"/>
        <end position="1014"/>
    </location>
</feature>
<feature type="compositionally biased region" description="Basic and acidic residues" evidence="3">
    <location>
        <begin position="1072"/>
        <end position="1086"/>
    </location>
</feature>
<feature type="compositionally biased region" description="Basic residues" evidence="3">
    <location>
        <begin position="491"/>
        <end position="500"/>
    </location>
</feature>
<protein>
    <submittedName>
        <fullName evidence="6">La-related protein 1B-like</fullName>
    </submittedName>
</protein>
<feature type="compositionally biased region" description="Basic and acidic residues" evidence="3">
    <location>
        <begin position="1047"/>
        <end position="1057"/>
    </location>
</feature>
<dbReference type="PANTHER" id="PTHR22792:SF132">
    <property type="entry name" value="LA-RELATED PROTEIN 1"/>
    <property type="match status" value="1"/>
</dbReference>
<feature type="compositionally biased region" description="Basic and acidic residues" evidence="3">
    <location>
        <begin position="958"/>
        <end position="975"/>
    </location>
</feature>
<feature type="compositionally biased region" description="Low complexity" evidence="3">
    <location>
        <begin position="102"/>
        <end position="111"/>
    </location>
</feature>
<evidence type="ECO:0000256" key="3">
    <source>
        <dbReference type="SAM" id="MobiDB-lite"/>
    </source>
</evidence>
<dbReference type="InterPro" id="IPR036388">
    <property type="entry name" value="WH-like_DNA-bd_sf"/>
</dbReference>
<feature type="domain" description="HTH La-type RNA-binding" evidence="4">
    <location>
        <begin position="317"/>
        <end position="408"/>
    </location>
</feature>
<evidence type="ECO:0000313" key="5">
    <source>
        <dbReference type="Proteomes" id="UP000695022"/>
    </source>
</evidence>
<keyword evidence="1 2" id="KW-0694">RNA-binding</keyword>
<feature type="compositionally biased region" description="Basic and acidic residues" evidence="3">
    <location>
        <begin position="715"/>
        <end position="724"/>
    </location>
</feature>
<feature type="compositionally biased region" description="Pro residues" evidence="3">
    <location>
        <begin position="1015"/>
        <end position="1025"/>
    </location>
</feature>
<feature type="region of interest" description="Disordered" evidence="3">
    <location>
        <begin position="711"/>
        <end position="739"/>
    </location>
</feature>
<dbReference type="InterPro" id="IPR006607">
    <property type="entry name" value="DM15"/>
</dbReference>
<keyword evidence="5" id="KW-1185">Reference proteome</keyword>
<dbReference type="PROSITE" id="PS50961">
    <property type="entry name" value="HTH_LA"/>
    <property type="match status" value="1"/>
</dbReference>
<dbReference type="SUPFAM" id="SSF46785">
    <property type="entry name" value="Winged helix' DNA-binding domain"/>
    <property type="match status" value="1"/>
</dbReference>
<evidence type="ECO:0000259" key="4">
    <source>
        <dbReference type="PROSITE" id="PS50961"/>
    </source>
</evidence>
<proteinExistence type="predicted"/>
<feature type="region of interest" description="Disordered" evidence="3">
    <location>
        <begin position="1"/>
        <end position="281"/>
    </location>
</feature>
<name>A0ABM1F8L6_PRICU</name>
<feature type="compositionally biased region" description="Polar residues" evidence="3">
    <location>
        <begin position="45"/>
        <end position="68"/>
    </location>
</feature>
<dbReference type="PANTHER" id="PTHR22792">
    <property type="entry name" value="LUPUS LA PROTEIN-RELATED"/>
    <property type="match status" value="1"/>
</dbReference>
<dbReference type="InterPro" id="IPR045180">
    <property type="entry name" value="La_dom_prot"/>
</dbReference>
<dbReference type="Pfam" id="PF21071">
    <property type="entry name" value="LARP1_HEAT"/>
    <property type="match status" value="1"/>
</dbReference>
<feature type="compositionally biased region" description="Low complexity" evidence="3">
    <location>
        <begin position="756"/>
        <end position="766"/>
    </location>
</feature>
<feature type="compositionally biased region" description="Basic residues" evidence="3">
    <location>
        <begin position="258"/>
        <end position="272"/>
    </location>
</feature>
<reference evidence="6" key="1">
    <citation type="submission" date="2025-08" db="UniProtKB">
        <authorList>
            <consortium name="RefSeq"/>
        </authorList>
    </citation>
    <scope>IDENTIFICATION</scope>
</reference>
<feature type="compositionally biased region" description="Basic and acidic residues" evidence="3">
    <location>
        <begin position="178"/>
        <end position="187"/>
    </location>
</feature>
<dbReference type="InterPro" id="IPR036390">
    <property type="entry name" value="WH_DNA-bd_sf"/>
</dbReference>
<gene>
    <name evidence="6" type="primary">LOC106820752</name>
</gene>
<feature type="compositionally biased region" description="Basic residues" evidence="3">
    <location>
        <begin position="725"/>
        <end position="734"/>
    </location>
</feature>
<feature type="region of interest" description="Disordered" evidence="3">
    <location>
        <begin position="958"/>
        <end position="1100"/>
    </location>
</feature>
<feature type="compositionally biased region" description="Polar residues" evidence="3">
    <location>
        <begin position="112"/>
        <end position="134"/>
    </location>
</feature>
<dbReference type="GeneID" id="106820752"/>
<dbReference type="Pfam" id="PF05383">
    <property type="entry name" value="La"/>
    <property type="match status" value="1"/>
</dbReference>
<feature type="compositionally biased region" description="Basic and acidic residues" evidence="3">
    <location>
        <begin position="451"/>
        <end position="464"/>
    </location>
</feature>
<dbReference type="SMART" id="SM00684">
    <property type="entry name" value="DM15"/>
    <property type="match status" value="3"/>
</dbReference>
<dbReference type="Gene3D" id="1.10.10.10">
    <property type="entry name" value="Winged helix-like DNA-binding domain superfamily/Winged helix DNA-binding domain"/>
    <property type="match status" value="1"/>
</dbReference>
<feature type="compositionally biased region" description="Basic and acidic residues" evidence="3">
    <location>
        <begin position="69"/>
        <end position="85"/>
    </location>
</feature>